<evidence type="ECO:0000256" key="11">
    <source>
        <dbReference type="PROSITE-ProRule" id="PRU10144"/>
    </source>
</evidence>
<keyword evidence="8 10" id="KW-0472">Membrane</keyword>
<dbReference type="KEGG" id="ster:AOA14_13610"/>
<keyword evidence="6" id="KW-0406">Ion transport</keyword>
<dbReference type="AlphaFoldDB" id="A0A142W0T3"/>
<feature type="domain" description="TonB-dependent receptor plug" evidence="15">
    <location>
        <begin position="44"/>
        <end position="150"/>
    </location>
</feature>
<evidence type="ECO:0000256" key="4">
    <source>
        <dbReference type="ARBA" id="ARBA00022692"/>
    </source>
</evidence>
<evidence type="ECO:0000256" key="9">
    <source>
        <dbReference type="ARBA" id="ARBA00023237"/>
    </source>
</evidence>
<keyword evidence="9 10" id="KW-0998">Cell outer membrane</keyword>
<dbReference type="PANTHER" id="PTHR30069:SF53">
    <property type="entry name" value="COLICIN I RECEPTOR-RELATED"/>
    <property type="match status" value="1"/>
</dbReference>
<dbReference type="InterPro" id="IPR000531">
    <property type="entry name" value="Beta-barrel_TonB"/>
</dbReference>
<accession>A0A142W0T3</accession>
<dbReference type="InterPro" id="IPR010917">
    <property type="entry name" value="TonB_rcpt_CS"/>
</dbReference>
<evidence type="ECO:0000256" key="5">
    <source>
        <dbReference type="ARBA" id="ARBA00022729"/>
    </source>
</evidence>
<dbReference type="SUPFAM" id="SSF56935">
    <property type="entry name" value="Porins"/>
    <property type="match status" value="1"/>
</dbReference>
<dbReference type="Gene3D" id="2.40.170.20">
    <property type="entry name" value="TonB-dependent receptor, beta-barrel domain"/>
    <property type="match status" value="1"/>
</dbReference>
<evidence type="ECO:0000256" key="12">
    <source>
        <dbReference type="RuleBase" id="RU003357"/>
    </source>
</evidence>
<keyword evidence="5 13" id="KW-0732">Signal</keyword>
<keyword evidence="4 10" id="KW-0812">Transmembrane</keyword>
<dbReference type="PROSITE" id="PS52016">
    <property type="entry name" value="TONB_DEPENDENT_REC_3"/>
    <property type="match status" value="1"/>
</dbReference>
<feature type="domain" description="TonB-dependent receptor-like beta-barrel" evidence="14">
    <location>
        <begin position="213"/>
        <end position="629"/>
    </location>
</feature>
<proteinExistence type="inferred from homology"/>
<evidence type="ECO:0000256" key="2">
    <source>
        <dbReference type="ARBA" id="ARBA00022448"/>
    </source>
</evidence>
<dbReference type="RefSeq" id="WP_082819937.1">
    <property type="nucleotide sequence ID" value="NZ_CP013342.1"/>
</dbReference>
<evidence type="ECO:0000256" key="8">
    <source>
        <dbReference type="ARBA" id="ARBA00023136"/>
    </source>
</evidence>
<dbReference type="GO" id="GO:0006811">
    <property type="term" value="P:monoatomic ion transport"/>
    <property type="evidence" value="ECO:0007669"/>
    <property type="project" value="UniProtKB-KW"/>
</dbReference>
<feature type="chain" id="PRO_5007502613" description="TonB-dependent receptor" evidence="13">
    <location>
        <begin position="24"/>
        <end position="655"/>
    </location>
</feature>
<protein>
    <recommendedName>
        <fullName evidence="18">TonB-dependent receptor</fullName>
    </recommendedName>
</protein>
<evidence type="ECO:0000313" key="16">
    <source>
        <dbReference type="EMBL" id="AMU95646.1"/>
    </source>
</evidence>
<dbReference type="Pfam" id="PF00593">
    <property type="entry name" value="TonB_dep_Rec_b-barrel"/>
    <property type="match status" value="1"/>
</dbReference>
<dbReference type="CDD" id="cd01347">
    <property type="entry name" value="ligand_gated_channel"/>
    <property type="match status" value="1"/>
</dbReference>
<keyword evidence="7 12" id="KW-0798">TonB box</keyword>
<dbReference type="Proteomes" id="UP000076234">
    <property type="component" value="Chromosome"/>
</dbReference>
<organism evidence="16 17">
    <name type="scientific">Sphingopyxis terrae subsp. terrae NBRC 15098</name>
    <dbReference type="NCBI Taxonomy" id="1219058"/>
    <lineage>
        <taxon>Bacteria</taxon>
        <taxon>Pseudomonadati</taxon>
        <taxon>Pseudomonadota</taxon>
        <taxon>Alphaproteobacteria</taxon>
        <taxon>Sphingomonadales</taxon>
        <taxon>Sphingomonadaceae</taxon>
        <taxon>Sphingopyxis</taxon>
    </lineage>
</organism>
<dbReference type="EMBL" id="CP013342">
    <property type="protein sequence ID" value="AMU95646.1"/>
    <property type="molecule type" value="Genomic_DNA"/>
</dbReference>
<name>A0A142W0T3_9SPHN</name>
<dbReference type="Gene3D" id="2.170.130.10">
    <property type="entry name" value="TonB-dependent receptor, plug domain"/>
    <property type="match status" value="1"/>
</dbReference>
<dbReference type="Pfam" id="PF07715">
    <property type="entry name" value="Plug"/>
    <property type="match status" value="1"/>
</dbReference>
<evidence type="ECO:0000256" key="3">
    <source>
        <dbReference type="ARBA" id="ARBA00022452"/>
    </source>
</evidence>
<dbReference type="InterPro" id="IPR039426">
    <property type="entry name" value="TonB-dep_rcpt-like"/>
</dbReference>
<keyword evidence="3 10" id="KW-1134">Transmembrane beta strand</keyword>
<sequence length="655" mass="69421">MKSFFWKSTLSLVAVAAASPASAQDADPDGSTITVVGDLLGADQSNASVSIIDAAAIRRAQNGTAADLIARLPGVSITQYGTLGSVSNVRIRGAEGEQTLVVIDGVRVGDPSSPGGGFDFANLMLGAIDRIEVLRGANSLPWGSQAIGGVVAISTTEPDVVGGGTSGRIGAEYGARDTARVNGQLRADLGASQFGLGGGYVRTDGISNAAVGTERDGYRQYALNLTNRTEIGNTLTFRAFGLYADSRVDLDGFAPPTYSFGDTAEYQKTREHYAAASVEHRPGGNDSTTGFSHKLAFGFADINRDNFDPAAGSDPSFKARGRSERLSYSIDWLTAGNASGQQVRLIAGAEREWTRSLTADAFSSDSGRTATTGLWAMIVGKPTETLSLTAGVRRDNHRDFGGATSLAFDAGQKLGDHVTLRASYREGFKAPTLFQLSDTAGAYGNPDLQPERARAYEVGVRIAAAPRAFIDIAWYRRDTRNLIDFVSCPAGPNPLPPICATGNRPFGTYDNINRARGQGVEVEGAVQLSPGLRFSANYSLVVATDRTPGSVYEGNRLARRPKHLANAELGWTPGGAFAGADLSVAARYAGKSFDDRANNVTLDDYWLVDLRASYPLFAGIDVYGRIENLFDTDYHTVAGYGTAGRSAYVGVRWAF</sequence>
<dbReference type="InterPro" id="IPR012910">
    <property type="entry name" value="Plug_dom"/>
</dbReference>
<feature type="signal peptide" evidence="13">
    <location>
        <begin position="1"/>
        <end position="23"/>
    </location>
</feature>
<dbReference type="GO" id="GO:0015889">
    <property type="term" value="P:cobalamin transport"/>
    <property type="evidence" value="ECO:0007669"/>
    <property type="project" value="TreeGrafter"/>
</dbReference>
<feature type="short sequence motif" description="TonB C-terminal box" evidence="11">
    <location>
        <begin position="638"/>
        <end position="655"/>
    </location>
</feature>
<evidence type="ECO:0000259" key="14">
    <source>
        <dbReference type="Pfam" id="PF00593"/>
    </source>
</evidence>
<comment type="similarity">
    <text evidence="10 12">Belongs to the TonB-dependent receptor family.</text>
</comment>
<dbReference type="PANTHER" id="PTHR30069">
    <property type="entry name" value="TONB-DEPENDENT OUTER MEMBRANE RECEPTOR"/>
    <property type="match status" value="1"/>
</dbReference>
<dbReference type="GO" id="GO:0009279">
    <property type="term" value="C:cell outer membrane"/>
    <property type="evidence" value="ECO:0007669"/>
    <property type="project" value="UniProtKB-SubCell"/>
</dbReference>
<dbReference type="InterPro" id="IPR036942">
    <property type="entry name" value="Beta-barrel_TonB_sf"/>
</dbReference>
<evidence type="ECO:0000313" key="17">
    <source>
        <dbReference type="Proteomes" id="UP000076234"/>
    </source>
</evidence>
<comment type="subcellular location">
    <subcellularLocation>
        <location evidence="1 10">Cell outer membrane</location>
        <topology evidence="1 10">Multi-pass membrane protein</topology>
    </subcellularLocation>
</comment>
<reference evidence="17" key="1">
    <citation type="submission" date="2015-11" db="EMBL/GenBank/DDBJ databases">
        <title>Complete genome sequence of a polyethylene glycol-degrading strain Sphingopyxis terrae strain 203-1 (NBRC 15098).</title>
        <authorList>
            <person name="Yoshiyuki O."/>
            <person name="Shouta N."/>
            <person name="Nagata Y."/>
            <person name="Numata M."/>
            <person name="Tsuchikane K."/>
            <person name="Hosoyama A."/>
            <person name="Yamazoe A."/>
            <person name="Tsuda M."/>
            <person name="Fujita N."/>
            <person name="Kawai F."/>
        </authorList>
    </citation>
    <scope>NUCLEOTIDE SEQUENCE [LARGE SCALE GENOMIC DNA]</scope>
    <source>
        <strain evidence="17">203-1</strain>
    </source>
</reference>
<evidence type="ECO:0000256" key="6">
    <source>
        <dbReference type="ARBA" id="ARBA00023065"/>
    </source>
</evidence>
<dbReference type="InterPro" id="IPR037066">
    <property type="entry name" value="Plug_dom_sf"/>
</dbReference>
<reference evidence="16 17" key="2">
    <citation type="journal article" date="2016" name="Genome Announc.">
        <title>Complete Genome Sequence of Sphingopyxis terrae Strain 203-1 (NBRC 111660), a Polyethylene Glycol Degrader.</title>
        <authorList>
            <person name="Ohtsubo Y."/>
            <person name="Nonoyama S."/>
            <person name="Nagata Y."/>
            <person name="Numata M."/>
            <person name="Tsuchikane K."/>
            <person name="Hosoyama A."/>
            <person name="Yamazoe A."/>
            <person name="Tsuda M."/>
            <person name="Fujita N."/>
            <person name="Kawai F."/>
        </authorList>
    </citation>
    <scope>NUCLEOTIDE SEQUENCE [LARGE SCALE GENOMIC DNA]</scope>
    <source>
        <strain evidence="16 17">203-1</strain>
    </source>
</reference>
<evidence type="ECO:0000256" key="10">
    <source>
        <dbReference type="PROSITE-ProRule" id="PRU01360"/>
    </source>
</evidence>
<dbReference type="STRING" id="1219058.AOA14_13610"/>
<evidence type="ECO:0000259" key="15">
    <source>
        <dbReference type="Pfam" id="PF07715"/>
    </source>
</evidence>
<evidence type="ECO:0008006" key="18">
    <source>
        <dbReference type="Google" id="ProtNLM"/>
    </source>
</evidence>
<dbReference type="PROSITE" id="PS01156">
    <property type="entry name" value="TONB_DEPENDENT_REC_2"/>
    <property type="match status" value="1"/>
</dbReference>
<gene>
    <name evidence="16" type="ORF">AOA14_13610</name>
</gene>
<evidence type="ECO:0000256" key="1">
    <source>
        <dbReference type="ARBA" id="ARBA00004571"/>
    </source>
</evidence>
<keyword evidence="2 10" id="KW-0813">Transport</keyword>
<evidence type="ECO:0000256" key="7">
    <source>
        <dbReference type="ARBA" id="ARBA00023077"/>
    </source>
</evidence>
<evidence type="ECO:0000256" key="13">
    <source>
        <dbReference type="SAM" id="SignalP"/>
    </source>
</evidence>